<reference evidence="1" key="1">
    <citation type="submission" date="2024-05" db="EMBL/GenBank/DDBJ databases">
        <title>Genome sequencing of novel strain.</title>
        <authorList>
            <person name="Ganbat D."/>
            <person name="Ganbat S."/>
            <person name="Lee S.-J."/>
        </authorList>
    </citation>
    <scope>NUCLEOTIDE SEQUENCE</scope>
    <source>
        <strain evidence="1">SMD15-11</strain>
    </source>
</reference>
<dbReference type="RefSeq" id="WP_369602637.1">
    <property type="nucleotide sequence ID" value="NZ_CP154858.1"/>
</dbReference>
<organism evidence="1">
    <name type="scientific">Thermohahella caldifontis</name>
    <dbReference type="NCBI Taxonomy" id="3142973"/>
    <lineage>
        <taxon>Bacteria</taxon>
        <taxon>Pseudomonadati</taxon>
        <taxon>Pseudomonadota</taxon>
        <taxon>Gammaproteobacteria</taxon>
        <taxon>Oceanospirillales</taxon>
        <taxon>Hahellaceae</taxon>
        <taxon>Thermohahella</taxon>
    </lineage>
</organism>
<sequence length="158" mass="17007">MSVIEGIYHNPDTGTDERRLIRCDVEGRLLSAHAAGGAATGMLTWAFHPGRVPRGESATTDPVDLGESHPFTLLVARKLGTASRNEAMEIQSSVDGTRWLPAAGIYPDANVAWYQPDSGNDYFTVQGRPVGRFARIVFQNGNRVQSDLVLELAALAGA</sequence>
<evidence type="ECO:0008006" key="2">
    <source>
        <dbReference type="Google" id="ProtNLM"/>
    </source>
</evidence>
<dbReference type="AlphaFoldDB" id="A0AB39V0H7"/>
<accession>A0AB39V0H7</accession>
<protein>
    <recommendedName>
        <fullName evidence="2">Exo-alpha-sialidase</fullName>
    </recommendedName>
</protein>
<evidence type="ECO:0000313" key="1">
    <source>
        <dbReference type="EMBL" id="XDT73652.1"/>
    </source>
</evidence>
<dbReference type="EMBL" id="CP154858">
    <property type="protein sequence ID" value="XDT73652.1"/>
    <property type="molecule type" value="Genomic_DNA"/>
</dbReference>
<gene>
    <name evidence="1" type="ORF">AAIA72_06710</name>
</gene>
<name>A0AB39V0H7_9GAMM</name>
<dbReference type="KEGG" id="tcd:AAIA72_06710"/>
<proteinExistence type="predicted"/>